<feature type="transmembrane region" description="Helical" evidence="1">
    <location>
        <begin position="129"/>
        <end position="149"/>
    </location>
</feature>
<organism evidence="2 3">
    <name type="scientific">Meira miltonrushii</name>
    <dbReference type="NCBI Taxonomy" id="1280837"/>
    <lineage>
        <taxon>Eukaryota</taxon>
        <taxon>Fungi</taxon>
        <taxon>Dikarya</taxon>
        <taxon>Basidiomycota</taxon>
        <taxon>Ustilaginomycotina</taxon>
        <taxon>Exobasidiomycetes</taxon>
        <taxon>Exobasidiales</taxon>
        <taxon>Brachybasidiaceae</taxon>
        <taxon>Meira</taxon>
    </lineage>
</organism>
<dbReference type="RefSeq" id="XP_025356930.1">
    <property type="nucleotide sequence ID" value="XM_025500017.1"/>
</dbReference>
<dbReference type="FunCoup" id="A0A316VHW6">
    <property type="interactions" value="127"/>
</dbReference>
<sequence length="408" mass="46906">MAVISDAPHSALLASKHILPALKAFWPTFQEHFAKHGGYLSLEAAKLYYARVDPLHTAIWICAFFSTFVYITQQITGNASQVDRLWTFLPVIYTIHFTFQQSLAGFLDPPKLAGLFSSTTNAKADAHQIVPRLALILFLQVLWSGRLTFHAIRRGFFKKGEEDYRWPVLREKLPKWAWELFALFFIAIAQNILLALTALPQYMILTSTWSTLNKPAHPADQLNKWDFLVAALTILNLSLEMLSDQQQWTYQNYKRGKDASLNDFPPAKLKMLKEEADVKRGFLTKGLWRYSRHPNFFCEQINWWLFWSYVVITFTPANGPVPWSTFLKSYATLSPVLMNLLFVSSTAFTEEITGSKYPAYKAYQKRVGMFLPVDTLVRALYYRFIASADTRKRVEDDVWGNGPSIKSK</sequence>
<evidence type="ECO:0000313" key="2">
    <source>
        <dbReference type="EMBL" id="PWN36628.1"/>
    </source>
</evidence>
<feature type="transmembrane region" description="Helical" evidence="1">
    <location>
        <begin position="55"/>
        <end position="73"/>
    </location>
</feature>
<protein>
    <submittedName>
        <fullName evidence="2">DUF1295-domain-containing protein</fullName>
    </submittedName>
</protein>
<dbReference type="GO" id="GO:0016020">
    <property type="term" value="C:membrane"/>
    <property type="evidence" value="ECO:0007669"/>
    <property type="project" value="TreeGrafter"/>
</dbReference>
<keyword evidence="3" id="KW-1185">Reference proteome</keyword>
<feature type="transmembrane region" description="Helical" evidence="1">
    <location>
        <begin position="180"/>
        <end position="205"/>
    </location>
</feature>
<dbReference type="GeneID" id="37021798"/>
<dbReference type="PANTHER" id="PTHR32251:SF23">
    <property type="entry name" value="3-OXO-5-ALPHA-STEROID 4-DEHYDROGENASE (DUF1295)"/>
    <property type="match status" value="1"/>
</dbReference>
<dbReference type="Gene3D" id="1.20.120.1630">
    <property type="match status" value="1"/>
</dbReference>
<feature type="transmembrane region" description="Helical" evidence="1">
    <location>
        <begin position="85"/>
        <end position="107"/>
    </location>
</feature>
<dbReference type="InterPro" id="IPR010721">
    <property type="entry name" value="UstE-like"/>
</dbReference>
<dbReference type="OrthoDB" id="201504at2759"/>
<dbReference type="InParanoid" id="A0A316VHW6"/>
<name>A0A316VHW6_9BASI</name>
<accession>A0A316VHW6</accession>
<proteinExistence type="predicted"/>
<dbReference type="AlphaFoldDB" id="A0A316VHW6"/>
<keyword evidence="1" id="KW-0472">Membrane</keyword>
<dbReference type="PANTHER" id="PTHR32251">
    <property type="entry name" value="3-OXO-5-ALPHA-STEROID 4-DEHYDROGENASE"/>
    <property type="match status" value="1"/>
</dbReference>
<gene>
    <name evidence="2" type="ORF">FA14DRAFT_166299</name>
</gene>
<dbReference type="Pfam" id="PF06966">
    <property type="entry name" value="DUF1295"/>
    <property type="match status" value="1"/>
</dbReference>
<reference evidence="2 3" key="1">
    <citation type="journal article" date="2018" name="Mol. Biol. Evol.">
        <title>Broad Genomic Sampling Reveals a Smut Pathogenic Ancestry of the Fungal Clade Ustilaginomycotina.</title>
        <authorList>
            <person name="Kijpornyongpan T."/>
            <person name="Mondo S.J."/>
            <person name="Barry K."/>
            <person name="Sandor L."/>
            <person name="Lee J."/>
            <person name="Lipzen A."/>
            <person name="Pangilinan J."/>
            <person name="LaButti K."/>
            <person name="Hainaut M."/>
            <person name="Henrissat B."/>
            <person name="Grigoriev I.V."/>
            <person name="Spatafora J.W."/>
            <person name="Aime M.C."/>
        </authorList>
    </citation>
    <scope>NUCLEOTIDE SEQUENCE [LARGE SCALE GENOMIC DNA]</scope>
    <source>
        <strain evidence="2 3">MCA 3882</strain>
    </source>
</reference>
<dbReference type="EMBL" id="KZ819602">
    <property type="protein sequence ID" value="PWN36628.1"/>
    <property type="molecule type" value="Genomic_DNA"/>
</dbReference>
<keyword evidence="1" id="KW-0812">Transmembrane</keyword>
<keyword evidence="1" id="KW-1133">Transmembrane helix</keyword>
<dbReference type="Proteomes" id="UP000245771">
    <property type="component" value="Unassembled WGS sequence"/>
</dbReference>
<evidence type="ECO:0000256" key="1">
    <source>
        <dbReference type="SAM" id="Phobius"/>
    </source>
</evidence>
<evidence type="ECO:0000313" key="3">
    <source>
        <dbReference type="Proteomes" id="UP000245771"/>
    </source>
</evidence>